<dbReference type="Gene3D" id="3.40.1580.10">
    <property type="entry name" value="SMI1/KNR4-like"/>
    <property type="match status" value="1"/>
</dbReference>
<evidence type="ECO:0000313" key="3">
    <source>
        <dbReference type="Proteomes" id="UP000292884"/>
    </source>
</evidence>
<dbReference type="Proteomes" id="UP000292884">
    <property type="component" value="Unassembled WGS sequence"/>
</dbReference>
<dbReference type="EMBL" id="SJSK01000002">
    <property type="protein sequence ID" value="TCC91771.1"/>
    <property type="molecule type" value="Genomic_DNA"/>
</dbReference>
<dbReference type="AlphaFoldDB" id="A0A4R0MWX8"/>
<dbReference type="SUPFAM" id="SSF160631">
    <property type="entry name" value="SMI1/KNR4-like"/>
    <property type="match status" value="1"/>
</dbReference>
<gene>
    <name evidence="2" type="ORF">EZ428_08440</name>
</gene>
<evidence type="ECO:0000259" key="1">
    <source>
        <dbReference type="Pfam" id="PF09346"/>
    </source>
</evidence>
<dbReference type="OrthoDB" id="1030979at2"/>
<feature type="domain" description="Knr4/Smi1-like" evidence="1">
    <location>
        <begin position="48"/>
        <end position="167"/>
    </location>
</feature>
<keyword evidence="3" id="KW-1185">Reference proteome</keyword>
<accession>A0A4R0MWX8</accession>
<dbReference type="InterPro" id="IPR018958">
    <property type="entry name" value="Knr4/Smi1-like_dom"/>
</dbReference>
<evidence type="ECO:0000313" key="2">
    <source>
        <dbReference type="EMBL" id="TCC91771.1"/>
    </source>
</evidence>
<organism evidence="2 3">
    <name type="scientific">Pedobacter frigiditerrae</name>
    <dbReference type="NCBI Taxonomy" id="2530452"/>
    <lineage>
        <taxon>Bacteria</taxon>
        <taxon>Pseudomonadati</taxon>
        <taxon>Bacteroidota</taxon>
        <taxon>Sphingobacteriia</taxon>
        <taxon>Sphingobacteriales</taxon>
        <taxon>Sphingobacteriaceae</taxon>
        <taxon>Pedobacter</taxon>
    </lineage>
</organism>
<dbReference type="RefSeq" id="WP_131552710.1">
    <property type="nucleotide sequence ID" value="NZ_SJSK01000002.1"/>
</dbReference>
<reference evidence="2 3" key="1">
    <citation type="submission" date="2019-02" db="EMBL/GenBank/DDBJ databases">
        <title>Pedobacter sp. RP-1-13 sp. nov., isolated from Arctic soil.</title>
        <authorList>
            <person name="Dahal R.H."/>
        </authorList>
    </citation>
    <scope>NUCLEOTIDE SEQUENCE [LARGE SCALE GENOMIC DNA]</scope>
    <source>
        <strain evidence="2 3">RP-1-13</strain>
    </source>
</reference>
<proteinExistence type="predicted"/>
<sequence>MTRQKEIKKLLYVFEHLGVHHSENGAILIGRAPHIGSEAWLNNIYPVLTENEIRIVEDALKTDIPSEYKDFLLNFSNGLDVCVSTFYLDGLRKELGRTIESSRQPYSLETSNVYERLKDSEDEYFFIGGYNWDGSHLYIDKRTNMVHCCERYNVASKKQWASLEDMIVSELTRINQLFNVKGEEIDEDFPSIPY</sequence>
<dbReference type="InterPro" id="IPR037883">
    <property type="entry name" value="Knr4/Smi1-like_sf"/>
</dbReference>
<comment type="caution">
    <text evidence="2">The sequence shown here is derived from an EMBL/GenBank/DDBJ whole genome shotgun (WGS) entry which is preliminary data.</text>
</comment>
<dbReference type="Pfam" id="PF09346">
    <property type="entry name" value="SMI1_KNR4"/>
    <property type="match status" value="1"/>
</dbReference>
<name>A0A4R0MWX8_9SPHI</name>
<protein>
    <submittedName>
        <fullName evidence="2">SMI1/KNR4 family protein</fullName>
    </submittedName>
</protein>